<dbReference type="GO" id="GO:0046210">
    <property type="term" value="P:nitric oxide catabolic process"/>
    <property type="evidence" value="ECO:0007669"/>
    <property type="project" value="TreeGrafter"/>
</dbReference>
<evidence type="ECO:0000313" key="7">
    <source>
        <dbReference type="EMBL" id="GCE07018.1"/>
    </source>
</evidence>
<dbReference type="GO" id="GO:0019825">
    <property type="term" value="F:oxygen binding"/>
    <property type="evidence" value="ECO:0007669"/>
    <property type="project" value="InterPro"/>
</dbReference>
<keyword evidence="1 5" id="KW-0349">Heme</keyword>
<organism evidence="7 8">
    <name type="scientific">Dictyobacter aurantiacus</name>
    <dbReference type="NCBI Taxonomy" id="1936993"/>
    <lineage>
        <taxon>Bacteria</taxon>
        <taxon>Bacillati</taxon>
        <taxon>Chloroflexota</taxon>
        <taxon>Ktedonobacteria</taxon>
        <taxon>Ktedonobacterales</taxon>
        <taxon>Dictyobacteraceae</taxon>
        <taxon>Dictyobacter</taxon>
    </lineage>
</organism>
<dbReference type="GO" id="GO:0046872">
    <property type="term" value="F:metal ion binding"/>
    <property type="evidence" value="ECO:0007669"/>
    <property type="project" value="UniProtKB-KW"/>
</dbReference>
<keyword evidence="2 5" id="KW-0561">Oxygen transport</keyword>
<dbReference type="Gene3D" id="1.10.490.10">
    <property type="entry name" value="Globins"/>
    <property type="match status" value="1"/>
</dbReference>
<keyword evidence="8" id="KW-1185">Reference proteome</keyword>
<dbReference type="Pfam" id="PF00042">
    <property type="entry name" value="Globin"/>
    <property type="match status" value="1"/>
</dbReference>
<evidence type="ECO:0000259" key="6">
    <source>
        <dbReference type="PROSITE" id="PS01033"/>
    </source>
</evidence>
<dbReference type="EMBL" id="BIFQ01000001">
    <property type="protein sequence ID" value="GCE07018.1"/>
    <property type="molecule type" value="Genomic_DNA"/>
</dbReference>
<evidence type="ECO:0000313" key="8">
    <source>
        <dbReference type="Proteomes" id="UP000287224"/>
    </source>
</evidence>
<dbReference type="InterPro" id="IPR012292">
    <property type="entry name" value="Globin/Proto"/>
</dbReference>
<keyword evidence="3" id="KW-0479">Metal-binding</keyword>
<proteinExistence type="inferred from homology"/>
<evidence type="ECO:0000256" key="5">
    <source>
        <dbReference type="RuleBase" id="RU000356"/>
    </source>
</evidence>
<dbReference type="Proteomes" id="UP000287224">
    <property type="component" value="Unassembled WGS sequence"/>
</dbReference>
<protein>
    <submittedName>
        <fullName evidence="7">Flavohemoprotein</fullName>
    </submittedName>
</protein>
<evidence type="ECO:0000256" key="3">
    <source>
        <dbReference type="ARBA" id="ARBA00022723"/>
    </source>
</evidence>
<reference evidence="8" key="1">
    <citation type="submission" date="2018-12" db="EMBL/GenBank/DDBJ databases">
        <title>Tengunoibacter tsumagoiensis gen. nov., sp. nov., Dictyobacter kobayashii sp. nov., D. alpinus sp. nov., and D. joshuensis sp. nov. and description of Dictyobacteraceae fam. nov. within the order Ktedonobacterales isolated from Tengu-no-mugimeshi.</title>
        <authorList>
            <person name="Wang C.M."/>
            <person name="Zheng Y."/>
            <person name="Sakai Y."/>
            <person name="Toyoda A."/>
            <person name="Minakuchi Y."/>
            <person name="Abe K."/>
            <person name="Yokota A."/>
            <person name="Yabe S."/>
        </authorList>
    </citation>
    <scope>NUCLEOTIDE SEQUENCE [LARGE SCALE GENOMIC DNA]</scope>
    <source>
        <strain evidence="8">S-27</strain>
    </source>
</reference>
<dbReference type="GO" id="GO:0071500">
    <property type="term" value="P:cellular response to nitrosative stress"/>
    <property type="evidence" value="ECO:0007669"/>
    <property type="project" value="TreeGrafter"/>
</dbReference>
<name>A0A401ZJL8_9CHLR</name>
<dbReference type="GO" id="GO:0005344">
    <property type="term" value="F:oxygen carrier activity"/>
    <property type="evidence" value="ECO:0007669"/>
    <property type="project" value="UniProtKB-KW"/>
</dbReference>
<dbReference type="SUPFAM" id="SSF46458">
    <property type="entry name" value="Globin-like"/>
    <property type="match status" value="1"/>
</dbReference>
<dbReference type="InterPro" id="IPR000971">
    <property type="entry name" value="Globin"/>
</dbReference>
<gene>
    <name evidence="7" type="ORF">KDAU_43470</name>
</gene>
<comment type="similarity">
    <text evidence="5">Belongs to the globin family.</text>
</comment>
<dbReference type="PANTHER" id="PTHR43396:SF3">
    <property type="entry name" value="FLAVOHEMOPROTEIN"/>
    <property type="match status" value="1"/>
</dbReference>
<dbReference type="GO" id="GO:0008941">
    <property type="term" value="F:nitric oxide dioxygenase NAD(P)H activity"/>
    <property type="evidence" value="ECO:0007669"/>
    <property type="project" value="TreeGrafter"/>
</dbReference>
<feature type="domain" description="Globin" evidence="6">
    <location>
        <begin position="1"/>
        <end position="132"/>
    </location>
</feature>
<accession>A0A401ZJL8</accession>
<comment type="caution">
    <text evidence="7">The sequence shown here is derived from an EMBL/GenBank/DDBJ whole genome shotgun (WGS) entry which is preliminary data.</text>
</comment>
<keyword evidence="4" id="KW-0408">Iron</keyword>
<dbReference type="CDD" id="cd12131">
    <property type="entry name" value="HGbI-like"/>
    <property type="match status" value="1"/>
</dbReference>
<dbReference type="GO" id="GO:0071949">
    <property type="term" value="F:FAD binding"/>
    <property type="evidence" value="ECO:0007669"/>
    <property type="project" value="TreeGrafter"/>
</dbReference>
<dbReference type="InterPro" id="IPR009050">
    <property type="entry name" value="Globin-like_sf"/>
</dbReference>
<dbReference type="GO" id="GO:0020037">
    <property type="term" value="F:heme binding"/>
    <property type="evidence" value="ECO:0007669"/>
    <property type="project" value="InterPro"/>
</dbReference>
<evidence type="ECO:0000256" key="2">
    <source>
        <dbReference type="ARBA" id="ARBA00022621"/>
    </source>
</evidence>
<sequence length="135" mass="15311">MNIALLKESFNMIAPRKEEFAHSFYERLFSYYPQTKHLFAQTDMRRQESSLMATLAVVVAGVERGDSLVPTLNTLGKRHSHYGAAPEHYPLVGGVLLETFHEYLGSQFTPAMQDAWSNAFELISNQMIEGTQKLN</sequence>
<dbReference type="AlphaFoldDB" id="A0A401ZJL8"/>
<evidence type="ECO:0000256" key="4">
    <source>
        <dbReference type="ARBA" id="ARBA00023004"/>
    </source>
</evidence>
<dbReference type="PROSITE" id="PS01033">
    <property type="entry name" value="GLOBIN"/>
    <property type="match status" value="1"/>
</dbReference>
<dbReference type="PANTHER" id="PTHR43396">
    <property type="entry name" value="FLAVOHEMOPROTEIN"/>
    <property type="match status" value="1"/>
</dbReference>
<evidence type="ECO:0000256" key="1">
    <source>
        <dbReference type="ARBA" id="ARBA00022617"/>
    </source>
</evidence>
<keyword evidence="5" id="KW-0813">Transport</keyword>